<sequence length="101" mass="11035">MTPRFDAGDRVLVLDLGKPGHIRTPFYIRGRAGVVLHRCGAFLNPEDLSIGNVGGPVVPLYRVGFPMVELWPDYRGSAADMLCIEIYDHWLAPAAPSAVAM</sequence>
<dbReference type="InterPro" id="IPR008990">
    <property type="entry name" value="Elect_transpt_acc-like_dom_sf"/>
</dbReference>
<feature type="domain" description="Nitrile hydratase beta subunit" evidence="1">
    <location>
        <begin position="2"/>
        <end position="92"/>
    </location>
</feature>
<organism evidence="2 3">
    <name type="scientific">Methylopila turkensis</name>
    <dbReference type="NCBI Taxonomy" id="1437816"/>
    <lineage>
        <taxon>Bacteria</taxon>
        <taxon>Pseudomonadati</taxon>
        <taxon>Pseudomonadota</taxon>
        <taxon>Alphaproteobacteria</taxon>
        <taxon>Hyphomicrobiales</taxon>
        <taxon>Methylopilaceae</taxon>
        <taxon>Methylopila</taxon>
    </lineage>
</organism>
<evidence type="ECO:0000313" key="2">
    <source>
        <dbReference type="EMBL" id="GLK81667.1"/>
    </source>
</evidence>
<proteinExistence type="predicted"/>
<keyword evidence="3" id="KW-1185">Reference proteome</keyword>
<protein>
    <recommendedName>
        <fullName evidence="1">Nitrile hydratase beta subunit domain-containing protein</fullName>
    </recommendedName>
</protein>
<dbReference type="Proteomes" id="UP001143309">
    <property type="component" value="Unassembled WGS sequence"/>
</dbReference>
<reference evidence="2" key="1">
    <citation type="journal article" date="2014" name="Int. J. Syst. Evol. Microbiol.">
        <title>Complete genome sequence of Corynebacterium casei LMG S-19264T (=DSM 44701T), isolated from a smear-ripened cheese.</title>
        <authorList>
            <consortium name="US DOE Joint Genome Institute (JGI-PGF)"/>
            <person name="Walter F."/>
            <person name="Albersmeier A."/>
            <person name="Kalinowski J."/>
            <person name="Ruckert C."/>
        </authorList>
    </citation>
    <scope>NUCLEOTIDE SEQUENCE</scope>
    <source>
        <strain evidence="2">VKM B-2748</strain>
    </source>
</reference>
<dbReference type="InterPro" id="IPR024690">
    <property type="entry name" value="CN_hydtase_beta_dom_C"/>
</dbReference>
<dbReference type="AlphaFoldDB" id="A0A9W6JQY3"/>
<evidence type="ECO:0000313" key="3">
    <source>
        <dbReference type="Proteomes" id="UP001143309"/>
    </source>
</evidence>
<dbReference type="Pfam" id="PF02211">
    <property type="entry name" value="NHase_beta_C"/>
    <property type="match status" value="1"/>
</dbReference>
<comment type="caution">
    <text evidence="2">The sequence shown here is derived from an EMBL/GenBank/DDBJ whole genome shotgun (WGS) entry which is preliminary data.</text>
</comment>
<dbReference type="SUPFAM" id="SSF50090">
    <property type="entry name" value="Electron transport accessory proteins"/>
    <property type="match status" value="1"/>
</dbReference>
<dbReference type="EMBL" id="BSFL01000005">
    <property type="protein sequence ID" value="GLK81667.1"/>
    <property type="molecule type" value="Genomic_DNA"/>
</dbReference>
<accession>A0A9W6JQY3</accession>
<gene>
    <name evidence="2" type="ORF">GCM10008174_34080</name>
</gene>
<reference evidence="2" key="2">
    <citation type="submission" date="2023-01" db="EMBL/GenBank/DDBJ databases">
        <authorList>
            <person name="Sun Q."/>
            <person name="Evtushenko L."/>
        </authorList>
    </citation>
    <scope>NUCLEOTIDE SEQUENCE</scope>
    <source>
        <strain evidence="2">VKM B-2748</strain>
    </source>
</reference>
<dbReference type="RefSeq" id="WP_271202147.1">
    <property type="nucleotide sequence ID" value="NZ_BSFL01000005.1"/>
</dbReference>
<evidence type="ECO:0000259" key="1">
    <source>
        <dbReference type="Pfam" id="PF02211"/>
    </source>
</evidence>
<dbReference type="Gene3D" id="2.30.30.50">
    <property type="match status" value="1"/>
</dbReference>
<name>A0A9W6JQY3_9HYPH</name>